<dbReference type="InterPro" id="IPR000073">
    <property type="entry name" value="AB_hydrolase_1"/>
</dbReference>
<dbReference type="InterPro" id="IPR029058">
    <property type="entry name" value="AB_hydrolase_fold"/>
</dbReference>
<feature type="domain" description="AB hydrolase-1" evidence="2">
    <location>
        <begin position="35"/>
        <end position="265"/>
    </location>
</feature>
<dbReference type="GO" id="GO:0016020">
    <property type="term" value="C:membrane"/>
    <property type="evidence" value="ECO:0007669"/>
    <property type="project" value="TreeGrafter"/>
</dbReference>
<dbReference type="InterPro" id="IPR050266">
    <property type="entry name" value="AB_hydrolase_sf"/>
</dbReference>
<dbReference type="OrthoDB" id="9796770at2"/>
<dbReference type="Proteomes" id="UP000293846">
    <property type="component" value="Unassembled WGS sequence"/>
</dbReference>
<dbReference type="RefSeq" id="WP_131236762.1">
    <property type="nucleotide sequence ID" value="NZ_SJTH01000009.1"/>
</dbReference>
<dbReference type="Gene3D" id="3.40.50.1820">
    <property type="entry name" value="alpha/beta hydrolase"/>
    <property type="match status" value="1"/>
</dbReference>
<evidence type="ECO:0000313" key="3">
    <source>
        <dbReference type="EMBL" id="TCJ04367.1"/>
    </source>
</evidence>
<dbReference type="Pfam" id="PF00561">
    <property type="entry name" value="Abhydrolase_1"/>
    <property type="match status" value="1"/>
</dbReference>
<name>A0A4R1AVM1_9BACI</name>
<comment type="caution">
    <text evidence="3">The sequence shown here is derived from an EMBL/GenBank/DDBJ whole genome shotgun (WGS) entry which is preliminary data.</text>
</comment>
<accession>A0A4R1AVM1</accession>
<dbReference type="Gene3D" id="6.10.140.700">
    <property type="match status" value="1"/>
</dbReference>
<evidence type="ECO:0000256" key="1">
    <source>
        <dbReference type="ARBA" id="ARBA00022801"/>
    </source>
</evidence>
<keyword evidence="1 3" id="KW-0378">Hydrolase</keyword>
<dbReference type="GO" id="GO:0016787">
    <property type="term" value="F:hydrolase activity"/>
    <property type="evidence" value="ECO:0007669"/>
    <property type="project" value="UniProtKB-KW"/>
</dbReference>
<organism evidence="3 4">
    <name type="scientific">Cytobacillus praedii</name>
    <dbReference type="NCBI Taxonomy" id="1742358"/>
    <lineage>
        <taxon>Bacteria</taxon>
        <taxon>Bacillati</taxon>
        <taxon>Bacillota</taxon>
        <taxon>Bacilli</taxon>
        <taxon>Bacillales</taxon>
        <taxon>Bacillaceae</taxon>
        <taxon>Cytobacillus</taxon>
    </lineage>
</organism>
<evidence type="ECO:0000313" key="4">
    <source>
        <dbReference type="Proteomes" id="UP000293846"/>
    </source>
</evidence>
<reference evidence="3 4" key="1">
    <citation type="submission" date="2019-03" db="EMBL/GenBank/DDBJ databases">
        <authorList>
            <person name="Jensen L."/>
            <person name="Storgaard J."/>
            <person name="Sulaj E."/>
            <person name="Schramm A."/>
            <person name="Marshall I.P.G."/>
        </authorList>
    </citation>
    <scope>NUCLEOTIDE SEQUENCE [LARGE SCALE GENOMIC DNA]</scope>
    <source>
        <strain evidence="3 4">2017H2G3</strain>
    </source>
</reference>
<gene>
    <name evidence="3" type="ORF">E0Y62_09730</name>
</gene>
<sequence>MWKKVMIETSRGRFEIFICGEGSPLCVTHLYSEYSELGNYFADVFVEKFQVFLINLKEAGNSCKAEVEEELSMLESCKDLEAIRVALHIDRWSFAGHSTGGMLGLMYAINYPSSLIKILVGGAAASNKYMEHEGSMYSVNSPLNERLIELFSIMKSSESTKEDRIKANREWTEMSLYHPVKFNEYFSKPSSGRVVRKRLEYYSYQELPNYNIIDLLSEVSTPAIIYCGKYDTQCPLTFSEEIHRYMSESKMYVFNYSNHVPYIEEQRLFLEMINEFEQL</sequence>
<evidence type="ECO:0000259" key="2">
    <source>
        <dbReference type="Pfam" id="PF00561"/>
    </source>
</evidence>
<dbReference type="PANTHER" id="PTHR43798">
    <property type="entry name" value="MONOACYLGLYCEROL LIPASE"/>
    <property type="match status" value="1"/>
</dbReference>
<keyword evidence="4" id="KW-1185">Reference proteome</keyword>
<dbReference type="STRING" id="1742358.GCA_001439605_02864"/>
<dbReference type="SUPFAM" id="SSF53474">
    <property type="entry name" value="alpha/beta-Hydrolases"/>
    <property type="match status" value="1"/>
</dbReference>
<protein>
    <submittedName>
        <fullName evidence="3">Alpha/beta fold hydrolase</fullName>
    </submittedName>
</protein>
<dbReference type="PANTHER" id="PTHR43798:SF31">
    <property type="entry name" value="AB HYDROLASE SUPERFAMILY PROTEIN YCLE"/>
    <property type="match status" value="1"/>
</dbReference>
<dbReference type="AlphaFoldDB" id="A0A4R1AVM1"/>
<proteinExistence type="predicted"/>
<dbReference type="EMBL" id="SJTH01000009">
    <property type="protein sequence ID" value="TCJ04367.1"/>
    <property type="molecule type" value="Genomic_DNA"/>
</dbReference>